<dbReference type="VEuPathDB" id="FungiDB:PSHT_09858"/>
<name>A0A2S4VDX5_9BASI</name>
<dbReference type="EMBL" id="PKSM01000144">
    <property type="protein sequence ID" value="POW07756.1"/>
    <property type="molecule type" value="Genomic_DNA"/>
</dbReference>
<feature type="signal peptide" evidence="2">
    <location>
        <begin position="1"/>
        <end position="18"/>
    </location>
</feature>
<feature type="region of interest" description="Disordered" evidence="1">
    <location>
        <begin position="523"/>
        <end position="542"/>
    </location>
</feature>
<reference evidence="4" key="2">
    <citation type="journal article" date="2018" name="BMC Genomics">
        <title>Genomic insights into host adaptation between the wheat stripe rust pathogen (Puccinia striiformis f. sp. tritici) and the barley stripe rust pathogen (Puccinia striiformis f. sp. hordei).</title>
        <authorList>
            <person name="Xia C."/>
            <person name="Wang M."/>
            <person name="Yin C."/>
            <person name="Cornejo O.E."/>
            <person name="Hulbert S.H."/>
            <person name="Chen X."/>
        </authorList>
    </citation>
    <scope>NUCLEOTIDE SEQUENCE [LARGE SCALE GENOMIC DNA]</scope>
    <source>
        <strain evidence="4">93TX-2</strain>
    </source>
</reference>
<sequence length="657" mass="72788">MMSAVFLTIGIVPGSLLAGNATDATTGHSFGKGPENNTTPEAPGHASEHHASLPPTLTCFPRTKSHGIEKHHCNKALNKVVFAANQTLDKFSSQIFANYKTCNVHIFKPTNATLKKMELSLMIHELTAICPSTGGVLSQSASVALKIERGDAKNVYKFDQPVCNKEKCPLNRSDCLSAFYQLPTNAMGVFVNGKGRTSIARATSGNCTITASTTDLSAFTVPRQFILPTMKKLINDCDEHYRQRLHMVPSTHIGRRKIARSSHPEYQKLIDGDSIYTCSKFTAERDSRMGESILRSSKRFKRLLLVDSGPWFLELGPVLERRDEDRHRLWKRQKNKRLKRRASLAQSEDPQQAEDEEPTTGRRRSGRQSPVQSEDPRQAEEEEPTTGRRRSGRHSLAQSKDPQQAEEEEPTAGRRRSGRHSLAQSKDPQQAEEEEPTTGRRRSGRHSLAQSENPQQAEKEEPTTGRRRSGRHSLAQSKDPQQAEEEEPTTGRGRRGRQSLAQSEDPQQAEEEEGDMTIASAVVMPSGPSTIPTNNTLEAPSRALTPDLPSSDLLRSIHHESISFYGSHNVISIPTASRGPRPKKWEEPVAMTRALDGSALMAIEIVFEKAIGTNDSLIRDSTITIGQDLSIRVLLEEITKDLIENGLSSANPRINAE</sequence>
<organism evidence="3 4">
    <name type="scientific">Puccinia striiformis</name>
    <dbReference type="NCBI Taxonomy" id="27350"/>
    <lineage>
        <taxon>Eukaryota</taxon>
        <taxon>Fungi</taxon>
        <taxon>Dikarya</taxon>
        <taxon>Basidiomycota</taxon>
        <taxon>Pucciniomycotina</taxon>
        <taxon>Pucciniomycetes</taxon>
        <taxon>Pucciniales</taxon>
        <taxon>Pucciniaceae</taxon>
        <taxon>Puccinia</taxon>
    </lineage>
</organism>
<protein>
    <submittedName>
        <fullName evidence="3">Uncharacterized protein</fullName>
    </submittedName>
</protein>
<gene>
    <name evidence="3" type="ORF">PSHT_09858</name>
</gene>
<keyword evidence="4" id="KW-1185">Reference proteome</keyword>
<comment type="caution">
    <text evidence="3">The sequence shown here is derived from an EMBL/GenBank/DDBJ whole genome shotgun (WGS) entry which is preliminary data.</text>
</comment>
<feature type="chain" id="PRO_5015391510" evidence="2">
    <location>
        <begin position="19"/>
        <end position="657"/>
    </location>
</feature>
<dbReference type="VEuPathDB" id="FungiDB:PSTT_07158"/>
<feature type="region of interest" description="Disordered" evidence="1">
    <location>
        <begin position="333"/>
        <end position="514"/>
    </location>
</feature>
<feature type="region of interest" description="Disordered" evidence="1">
    <location>
        <begin position="26"/>
        <end position="54"/>
    </location>
</feature>
<proteinExistence type="predicted"/>
<evidence type="ECO:0000256" key="1">
    <source>
        <dbReference type="SAM" id="MobiDB-lite"/>
    </source>
</evidence>
<dbReference type="Proteomes" id="UP000238274">
    <property type="component" value="Unassembled WGS sequence"/>
</dbReference>
<dbReference type="OrthoDB" id="2565191at2759"/>
<evidence type="ECO:0000256" key="2">
    <source>
        <dbReference type="SAM" id="SignalP"/>
    </source>
</evidence>
<dbReference type="VEuPathDB" id="FungiDB:PSTT_07159"/>
<reference evidence="4" key="3">
    <citation type="journal article" date="2018" name="Mol. Plant Microbe Interact.">
        <title>Genome sequence resources for the wheat stripe rust pathogen (Puccinia striiformis f. sp. tritici) and the barley stripe rust pathogen (Puccinia striiformis f. sp. hordei).</title>
        <authorList>
            <person name="Xia C."/>
            <person name="Wang M."/>
            <person name="Yin C."/>
            <person name="Cornejo O.E."/>
            <person name="Hulbert S.H."/>
            <person name="Chen X."/>
        </authorList>
    </citation>
    <scope>NUCLEOTIDE SEQUENCE [LARGE SCALE GENOMIC DNA]</scope>
    <source>
        <strain evidence="4">93TX-2</strain>
    </source>
</reference>
<dbReference type="AlphaFoldDB" id="A0A2S4VDX5"/>
<keyword evidence="2" id="KW-0732">Signal</keyword>
<accession>A0A2S4VDX5</accession>
<reference evidence="3 4" key="1">
    <citation type="submission" date="2017-12" db="EMBL/GenBank/DDBJ databases">
        <title>Gene loss provides genomic basis for host adaptation in cereal stripe rust fungi.</title>
        <authorList>
            <person name="Xia C."/>
        </authorList>
    </citation>
    <scope>NUCLEOTIDE SEQUENCE [LARGE SCALE GENOMIC DNA]</scope>
    <source>
        <strain evidence="3 4">93TX-2</strain>
    </source>
</reference>
<evidence type="ECO:0000313" key="3">
    <source>
        <dbReference type="EMBL" id="POW07756.1"/>
    </source>
</evidence>
<feature type="compositionally biased region" description="Polar residues" evidence="1">
    <location>
        <begin position="527"/>
        <end position="538"/>
    </location>
</feature>
<evidence type="ECO:0000313" key="4">
    <source>
        <dbReference type="Proteomes" id="UP000238274"/>
    </source>
</evidence>
<feature type="compositionally biased region" description="Basic residues" evidence="1">
    <location>
        <begin position="333"/>
        <end position="342"/>
    </location>
</feature>